<keyword evidence="6" id="KW-0175">Coiled coil</keyword>
<dbReference type="PANTHER" id="PTHR25462:SF296">
    <property type="entry name" value="MEIOTIC P26, ISOFORM F"/>
    <property type="match status" value="1"/>
</dbReference>
<dbReference type="PROSITE" id="PS50089">
    <property type="entry name" value="ZF_RING_2"/>
    <property type="match status" value="1"/>
</dbReference>
<dbReference type="SMART" id="SM00184">
    <property type="entry name" value="RING"/>
    <property type="match status" value="2"/>
</dbReference>
<dbReference type="SUPFAM" id="SSF57845">
    <property type="entry name" value="B-box zinc-binding domain"/>
    <property type="match status" value="1"/>
</dbReference>
<dbReference type="PROSITE" id="PS00518">
    <property type="entry name" value="ZF_RING_1"/>
    <property type="match status" value="1"/>
</dbReference>
<feature type="domain" description="RING-type" evidence="8">
    <location>
        <begin position="24"/>
        <end position="68"/>
    </location>
</feature>
<evidence type="ECO:0000256" key="6">
    <source>
        <dbReference type="SAM" id="Coils"/>
    </source>
</evidence>
<evidence type="ECO:0000256" key="1">
    <source>
        <dbReference type="ARBA" id="ARBA00022553"/>
    </source>
</evidence>
<dbReference type="Gene3D" id="3.30.40.10">
    <property type="entry name" value="Zinc/RING finger domain, C3HC4 (zinc finger)"/>
    <property type="match status" value="1"/>
</dbReference>
<feature type="coiled-coil region" evidence="6">
    <location>
        <begin position="224"/>
        <end position="287"/>
    </location>
</feature>
<dbReference type="InterPro" id="IPR000315">
    <property type="entry name" value="Znf_B-box"/>
</dbReference>
<dbReference type="GeneID" id="119743132"/>
<evidence type="ECO:0000313" key="10">
    <source>
        <dbReference type="EnsemblMetazoa" id="XP_038075425.1"/>
    </source>
</evidence>
<feature type="compositionally biased region" description="Basic and acidic residues" evidence="7">
    <location>
        <begin position="343"/>
        <end position="352"/>
    </location>
</feature>
<accession>A0A914BHQ2</accession>
<dbReference type="Gene3D" id="3.30.160.60">
    <property type="entry name" value="Classic Zinc Finger"/>
    <property type="match status" value="1"/>
</dbReference>
<dbReference type="OrthoDB" id="9049620at2759"/>
<dbReference type="CDD" id="cd19756">
    <property type="entry name" value="Bbox2"/>
    <property type="match status" value="1"/>
</dbReference>
<dbReference type="Pfam" id="PF13445">
    <property type="entry name" value="zf-RING_UBOX"/>
    <property type="match status" value="1"/>
</dbReference>
<dbReference type="InterPro" id="IPR013083">
    <property type="entry name" value="Znf_RING/FYVE/PHD"/>
</dbReference>
<feature type="domain" description="B box-type" evidence="9">
    <location>
        <begin position="104"/>
        <end position="151"/>
    </location>
</feature>
<dbReference type="Gene3D" id="4.10.830.40">
    <property type="match status" value="1"/>
</dbReference>
<protein>
    <submittedName>
        <fullName evidence="10">Uncharacterized protein</fullName>
    </submittedName>
</protein>
<dbReference type="PANTHER" id="PTHR25462">
    <property type="entry name" value="BONUS, ISOFORM C-RELATED"/>
    <property type="match status" value="1"/>
</dbReference>
<keyword evidence="2" id="KW-0479">Metal-binding</keyword>
<proteinExistence type="predicted"/>
<dbReference type="AlphaFoldDB" id="A0A914BHQ2"/>
<keyword evidence="11" id="KW-1185">Reference proteome</keyword>
<dbReference type="InterPro" id="IPR001841">
    <property type="entry name" value="Znf_RING"/>
</dbReference>
<dbReference type="Pfam" id="PF00643">
    <property type="entry name" value="zf-B_box"/>
    <property type="match status" value="1"/>
</dbReference>
<dbReference type="SUPFAM" id="SSF57850">
    <property type="entry name" value="RING/U-box"/>
    <property type="match status" value="1"/>
</dbReference>
<dbReference type="InterPro" id="IPR047153">
    <property type="entry name" value="TRIM45/56/19-like"/>
</dbReference>
<feature type="domain" description="B box-type" evidence="9">
    <location>
        <begin position="167"/>
        <end position="209"/>
    </location>
</feature>
<dbReference type="InterPro" id="IPR027370">
    <property type="entry name" value="Znf-RING_euk"/>
</dbReference>
<dbReference type="SUPFAM" id="SSF101898">
    <property type="entry name" value="NHL repeat"/>
    <property type="match status" value="1"/>
</dbReference>
<dbReference type="EnsemblMetazoa" id="XM_038219497.1">
    <property type="protein sequence ID" value="XP_038075425.1"/>
    <property type="gene ID" value="LOC119743132"/>
</dbReference>
<keyword evidence="1" id="KW-0597">Phosphoprotein</keyword>
<evidence type="ECO:0000259" key="9">
    <source>
        <dbReference type="PROSITE" id="PS50119"/>
    </source>
</evidence>
<dbReference type="SMART" id="SM00336">
    <property type="entry name" value="BBOX"/>
    <property type="match status" value="2"/>
</dbReference>
<dbReference type="Proteomes" id="UP000887568">
    <property type="component" value="Unplaced"/>
</dbReference>
<sequence>MASRQPNVTAQFVLGKISRDHLECPICKDRFTEPKILDCLHSFCQECLKEVKQRQRPQKSKLVCPLCRRETILKGDVSHLPSDFKLSALVDEVNVHEKLLEGQRSQLNCQACDQENQAVSRCMDCDHFLCKECQAVHGRMTLMKTHKIYSLAQLQSGEVTYKSKIREYTPKCARHSDQNLTIYCNTCEKLVCTTCAITVDHERHSCVDLSQAVDKCKQDVARMSAKAKQNKAKLKTNISEIDANYKKLNTMYADTTKKISSKADKEVARITKEIRQEEQKLRQEADTFFKDRAKTLKTARATNSSRLTQTEKKLHEVTNFVTQASCHELLDFKPKLLFNLKESTQEQSEKGPDSMSSFMDFEEGTGTSLGRLVLEDSPTPSSDVTAKGSQTRWKLKRPMETFGPTKKTFGLVDEIATLSNNEIVALDRKHNKLITLQSDEISQELQLAGLTEPSHVTVNRDDEIVVLDKPSVKIFKKGVSSCLHQFQPGRGILTSDTPTCLAVDGGDVIAVGYEKQKRISLHKRDGSLIRRIPAPMIGYNLTIYKQRLFYTYNGDNKTLLLSVDIYGHMVFTVDIPSNNEGKWHAGGLCCDKDGNIYVAVSGWPVNQLGEIQHFSHDGQYLGCVIVEFDCMDDITCTPAGELVVATTKSVCVYHKV</sequence>
<dbReference type="OMA" id="QASCHEL"/>
<evidence type="ECO:0000256" key="7">
    <source>
        <dbReference type="SAM" id="MobiDB-lite"/>
    </source>
</evidence>
<evidence type="ECO:0000259" key="8">
    <source>
        <dbReference type="PROSITE" id="PS50089"/>
    </source>
</evidence>
<name>A0A914BHQ2_PATMI</name>
<dbReference type="RefSeq" id="XP_038075425.1">
    <property type="nucleotide sequence ID" value="XM_038219497.1"/>
</dbReference>
<evidence type="ECO:0000256" key="2">
    <source>
        <dbReference type="ARBA" id="ARBA00022723"/>
    </source>
</evidence>
<dbReference type="InterPro" id="IPR017907">
    <property type="entry name" value="Znf_RING_CS"/>
</dbReference>
<evidence type="ECO:0000256" key="4">
    <source>
        <dbReference type="ARBA" id="ARBA00022833"/>
    </source>
</evidence>
<organism evidence="10 11">
    <name type="scientific">Patiria miniata</name>
    <name type="common">Bat star</name>
    <name type="synonym">Asterina miniata</name>
    <dbReference type="NCBI Taxonomy" id="46514"/>
    <lineage>
        <taxon>Eukaryota</taxon>
        <taxon>Metazoa</taxon>
        <taxon>Echinodermata</taxon>
        <taxon>Eleutherozoa</taxon>
        <taxon>Asterozoa</taxon>
        <taxon>Asteroidea</taxon>
        <taxon>Valvatacea</taxon>
        <taxon>Valvatida</taxon>
        <taxon>Asterinidae</taxon>
        <taxon>Patiria</taxon>
    </lineage>
</organism>
<evidence type="ECO:0000313" key="11">
    <source>
        <dbReference type="Proteomes" id="UP000887568"/>
    </source>
</evidence>
<dbReference type="Gene3D" id="2.120.10.30">
    <property type="entry name" value="TolB, C-terminal domain"/>
    <property type="match status" value="1"/>
</dbReference>
<evidence type="ECO:0000256" key="5">
    <source>
        <dbReference type="PROSITE-ProRule" id="PRU00024"/>
    </source>
</evidence>
<keyword evidence="4" id="KW-0862">Zinc</keyword>
<dbReference type="PROSITE" id="PS50119">
    <property type="entry name" value="ZF_BBOX"/>
    <property type="match status" value="2"/>
</dbReference>
<dbReference type="GO" id="GO:0008270">
    <property type="term" value="F:zinc ion binding"/>
    <property type="evidence" value="ECO:0007669"/>
    <property type="project" value="UniProtKB-KW"/>
</dbReference>
<feature type="region of interest" description="Disordered" evidence="7">
    <location>
        <begin position="343"/>
        <end position="362"/>
    </location>
</feature>
<evidence type="ECO:0000256" key="3">
    <source>
        <dbReference type="ARBA" id="ARBA00022771"/>
    </source>
</evidence>
<keyword evidence="3 5" id="KW-0863">Zinc-finger</keyword>
<dbReference type="InterPro" id="IPR011042">
    <property type="entry name" value="6-blade_b-propeller_TolB-like"/>
</dbReference>
<reference evidence="10" key="1">
    <citation type="submission" date="2022-11" db="UniProtKB">
        <authorList>
            <consortium name="EnsemblMetazoa"/>
        </authorList>
    </citation>
    <scope>IDENTIFICATION</scope>
</reference>
<dbReference type="CDD" id="cd19757">
    <property type="entry name" value="Bbox1"/>
    <property type="match status" value="1"/>
</dbReference>